<evidence type="ECO:0000313" key="4">
    <source>
        <dbReference type="Proteomes" id="UP000033072"/>
    </source>
</evidence>
<comment type="similarity">
    <text evidence="1">Belongs to the CIA30 family.</text>
</comment>
<dbReference type="KEGG" id="mls:MSLAZ_1516"/>
<dbReference type="EMBL" id="CP009515">
    <property type="protein sequence ID" value="AKB74777.1"/>
    <property type="molecule type" value="Genomic_DNA"/>
</dbReference>
<dbReference type="PANTHER" id="PTHR13194:SF19">
    <property type="entry name" value="NAD(P)-BINDING ROSSMANN-FOLD SUPERFAMILY PROTEIN"/>
    <property type="match status" value="1"/>
</dbReference>
<dbReference type="PATRIC" id="fig|1434111.4.peg.1978"/>
<dbReference type="Proteomes" id="UP000033072">
    <property type="component" value="Chromosome"/>
</dbReference>
<dbReference type="InterPro" id="IPR008979">
    <property type="entry name" value="Galactose-bd-like_sf"/>
</dbReference>
<accession>A0A0E3S687</accession>
<dbReference type="STRING" id="1434111.MSLAZ_1516"/>
<dbReference type="InterPro" id="IPR039131">
    <property type="entry name" value="NDUFAF1"/>
</dbReference>
<protein>
    <recommendedName>
        <fullName evidence="2">NADH:ubiquinone oxidoreductase intermediate-associated protein 30 domain-containing protein</fullName>
    </recommendedName>
</protein>
<dbReference type="GO" id="GO:0051082">
    <property type="term" value="F:unfolded protein binding"/>
    <property type="evidence" value="ECO:0007669"/>
    <property type="project" value="TreeGrafter"/>
</dbReference>
<gene>
    <name evidence="3" type="ORF">MSLAZ_1516</name>
</gene>
<evidence type="ECO:0000256" key="1">
    <source>
        <dbReference type="ARBA" id="ARBA00007884"/>
    </source>
</evidence>
<proteinExistence type="inferred from homology"/>
<dbReference type="PANTHER" id="PTHR13194">
    <property type="entry name" value="COMPLEX I INTERMEDIATE-ASSOCIATED PROTEIN 30"/>
    <property type="match status" value="1"/>
</dbReference>
<dbReference type="Pfam" id="PF08547">
    <property type="entry name" value="CIA30"/>
    <property type="match status" value="1"/>
</dbReference>
<feature type="domain" description="NADH:ubiquinone oxidoreductase intermediate-associated protein 30" evidence="2">
    <location>
        <begin position="4"/>
        <end position="156"/>
    </location>
</feature>
<reference evidence="3 4" key="1">
    <citation type="submission" date="2014-07" db="EMBL/GenBank/DDBJ databases">
        <title>Methanogenic archaea and the global carbon cycle.</title>
        <authorList>
            <person name="Henriksen J.R."/>
            <person name="Luke J."/>
            <person name="Reinhart S."/>
            <person name="Benedict M.N."/>
            <person name="Youngblut N.D."/>
            <person name="Metcalf M.E."/>
            <person name="Whitaker R.J."/>
            <person name="Metcalf W.W."/>
        </authorList>
    </citation>
    <scope>NUCLEOTIDE SEQUENCE [LARGE SCALE GENOMIC DNA]</scope>
    <source>
        <strain evidence="3 4">Z-7289</strain>
    </source>
</reference>
<keyword evidence="4" id="KW-1185">Reference proteome</keyword>
<evidence type="ECO:0000313" key="3">
    <source>
        <dbReference type="EMBL" id="AKB74777.1"/>
    </source>
</evidence>
<dbReference type="InterPro" id="IPR013857">
    <property type="entry name" value="NADH-UbQ_OxRdtase-assoc_prot30"/>
</dbReference>
<evidence type="ECO:0000259" key="2">
    <source>
        <dbReference type="Pfam" id="PF08547"/>
    </source>
</evidence>
<dbReference type="HOGENOM" id="CLU_059028_5_0_2"/>
<dbReference type="SUPFAM" id="SSF49785">
    <property type="entry name" value="Galactose-binding domain-like"/>
    <property type="match status" value="1"/>
</dbReference>
<sequence length="164" mass="18837">MFVFDFKNPAETLKWVSMDDRVMGGASRSQLVYSGGKAHFKGEVKLDEELRGFASVRSKNDKFDLKAFEGILLRVKGDGKTYRLNMKTERHHDGFLYQYAFETLEGQGIDVAIPFEKFLPFFRGRFVENAAPLNPEDIRSFGFMIAEQKGNFDLEIENIKVYGK</sequence>
<dbReference type="GO" id="GO:0010257">
    <property type="term" value="P:NADH dehydrogenase complex assembly"/>
    <property type="evidence" value="ECO:0007669"/>
    <property type="project" value="TreeGrafter"/>
</dbReference>
<dbReference type="AlphaFoldDB" id="A0A0E3S687"/>
<name>A0A0E3S687_9EURY</name>
<organism evidence="3 4">
    <name type="scientific">Methanosarcina lacustris Z-7289</name>
    <dbReference type="NCBI Taxonomy" id="1434111"/>
    <lineage>
        <taxon>Archaea</taxon>
        <taxon>Methanobacteriati</taxon>
        <taxon>Methanobacteriota</taxon>
        <taxon>Stenosarchaea group</taxon>
        <taxon>Methanomicrobia</taxon>
        <taxon>Methanosarcinales</taxon>
        <taxon>Methanosarcinaceae</taxon>
        <taxon>Methanosarcina</taxon>
    </lineage>
</organism>